<protein>
    <submittedName>
        <fullName evidence="2">Uncharacterized protein</fullName>
    </submittedName>
</protein>
<dbReference type="AlphaFoldDB" id="A0A644USU0"/>
<keyword evidence="1" id="KW-0812">Transmembrane</keyword>
<sequence>MFITAFSDFAPGGFLVSIASGAFTLKLTFTGAAVESAVGHIVIFHFLILFIGLFLTIILFVSDMIANGQLVAAKIVVIIYSTKEIKKELLKPKI</sequence>
<proteinExistence type="predicted"/>
<keyword evidence="1" id="KW-0472">Membrane</keyword>
<reference evidence="2" key="1">
    <citation type="submission" date="2019-08" db="EMBL/GenBank/DDBJ databases">
        <authorList>
            <person name="Kucharzyk K."/>
            <person name="Murdoch R.W."/>
            <person name="Higgins S."/>
            <person name="Loffler F."/>
        </authorList>
    </citation>
    <scope>NUCLEOTIDE SEQUENCE</scope>
</reference>
<accession>A0A644USU0</accession>
<feature type="transmembrane region" description="Helical" evidence="1">
    <location>
        <begin position="12"/>
        <end position="34"/>
    </location>
</feature>
<comment type="caution">
    <text evidence="2">The sequence shown here is derived from an EMBL/GenBank/DDBJ whole genome shotgun (WGS) entry which is preliminary data.</text>
</comment>
<organism evidence="2">
    <name type="scientific">bioreactor metagenome</name>
    <dbReference type="NCBI Taxonomy" id="1076179"/>
    <lineage>
        <taxon>unclassified sequences</taxon>
        <taxon>metagenomes</taxon>
        <taxon>ecological metagenomes</taxon>
    </lineage>
</organism>
<feature type="transmembrane region" description="Helical" evidence="1">
    <location>
        <begin position="40"/>
        <end position="61"/>
    </location>
</feature>
<keyword evidence="1" id="KW-1133">Transmembrane helix</keyword>
<evidence type="ECO:0000313" key="2">
    <source>
        <dbReference type="EMBL" id="MPL81944.1"/>
    </source>
</evidence>
<dbReference type="EMBL" id="VSSQ01000156">
    <property type="protein sequence ID" value="MPL81944.1"/>
    <property type="molecule type" value="Genomic_DNA"/>
</dbReference>
<gene>
    <name evidence="2" type="ORF">SDC9_27878</name>
</gene>
<evidence type="ECO:0000256" key="1">
    <source>
        <dbReference type="SAM" id="Phobius"/>
    </source>
</evidence>
<name>A0A644USU0_9ZZZZ</name>